<evidence type="ECO:0000313" key="3">
    <source>
        <dbReference type="Proteomes" id="UP001436462"/>
    </source>
</evidence>
<gene>
    <name evidence="2" type="ORF">ABN253_07940</name>
</gene>
<keyword evidence="3" id="KW-1185">Reference proteome</keyword>
<accession>A0ABV1LAB7</accession>
<evidence type="ECO:0000313" key="2">
    <source>
        <dbReference type="EMBL" id="MEQ5348111.1"/>
    </source>
</evidence>
<comment type="caution">
    <text evidence="2">The sequence shown here is derived from an EMBL/GenBank/DDBJ whole genome shotgun (WGS) entry which is preliminary data.</text>
</comment>
<evidence type="ECO:0000256" key="1">
    <source>
        <dbReference type="SAM" id="SignalP"/>
    </source>
</evidence>
<proteinExistence type="predicted"/>
<protein>
    <submittedName>
        <fullName evidence="2">Uncharacterized protein</fullName>
    </submittedName>
</protein>
<dbReference type="RefSeq" id="WP_196574448.1">
    <property type="nucleotide sequence ID" value="NZ_JBEEWF010000003.1"/>
</dbReference>
<dbReference type="Proteomes" id="UP001436462">
    <property type="component" value="Unassembled WGS sequence"/>
</dbReference>
<dbReference type="EMBL" id="JBEEWF010000003">
    <property type="protein sequence ID" value="MEQ5348111.1"/>
    <property type="molecule type" value="Genomic_DNA"/>
</dbReference>
<reference evidence="2 3" key="1">
    <citation type="submission" date="2024-04" db="EMBL/GenBank/DDBJ databases">
        <title>Role of Flies in the Dissemination of Carbapenem-Resistant Enterobacteriaceae (CRE): An Epidemiological and Genomic Study in China.</title>
        <authorList>
            <person name="Kaichao C."/>
            <person name="Zhang R."/>
            <person name="Chen S."/>
        </authorList>
    </citation>
    <scope>NUCLEOTIDE SEQUENCE [LARGE SCALE GENOMIC DNA]</scope>
    <source>
        <strain evidence="3">fly-1011</strain>
    </source>
</reference>
<organism evidence="2 3">
    <name type="scientific">Proteus genomosp. 6</name>
    <dbReference type="NCBI Taxonomy" id="1311820"/>
    <lineage>
        <taxon>Bacteria</taxon>
        <taxon>Pseudomonadati</taxon>
        <taxon>Pseudomonadota</taxon>
        <taxon>Gammaproteobacteria</taxon>
        <taxon>Enterobacterales</taxon>
        <taxon>Morganellaceae</taxon>
        <taxon>Proteus</taxon>
    </lineage>
</organism>
<feature type="signal peptide" evidence="1">
    <location>
        <begin position="1"/>
        <end position="23"/>
    </location>
</feature>
<keyword evidence="1" id="KW-0732">Signal</keyword>
<sequence>MNKRHYLKWGLLPICFLSVPLMAAPYSTPTPSEQAASIDAREQQRQQEIFI</sequence>
<feature type="chain" id="PRO_5047497423" evidence="1">
    <location>
        <begin position="24"/>
        <end position="51"/>
    </location>
</feature>
<name>A0ABV1LAB7_9GAMM</name>